<dbReference type="KEGG" id="halu:HUG12_01215"/>
<dbReference type="Gene3D" id="3.30.310.50">
    <property type="entry name" value="Alpha-D-phosphohexomutase, C-terminal domain"/>
    <property type="match status" value="1"/>
</dbReference>
<dbReference type="NCBIfam" id="NF011470">
    <property type="entry name" value="PRK14887.1"/>
    <property type="match status" value="1"/>
</dbReference>
<comment type="similarity">
    <text evidence="1">Belongs to the CTAG/PCC1 family.</text>
</comment>
<dbReference type="GeneID" id="56036036"/>
<sequence length="93" mass="9887">MCADAPEYAHGAVLRFPYPDQRRARDVHDAVAVEVGEVDDDRSRATVSRDGSTVAVRIRARDLVALRAGTNTWARLVGVAEDAIDAAAGAGPE</sequence>
<name>A0A7D5QE32_9EURY</name>
<dbReference type="InterPro" id="IPR015419">
    <property type="entry name" value="CTAG/Pcc1"/>
</dbReference>
<dbReference type="AlphaFoldDB" id="A0A7D5QE32"/>
<accession>A0A7D5QE32</accession>
<dbReference type="Proteomes" id="UP000509626">
    <property type="component" value="Chromosome"/>
</dbReference>
<evidence type="ECO:0000313" key="2">
    <source>
        <dbReference type="EMBL" id="QLG60443.1"/>
    </source>
</evidence>
<protein>
    <submittedName>
        <fullName evidence="2">KEOPS complex Pcc1-like subunit</fullName>
    </submittedName>
</protein>
<evidence type="ECO:0000313" key="3">
    <source>
        <dbReference type="Proteomes" id="UP000509626"/>
    </source>
</evidence>
<proteinExistence type="inferred from homology"/>
<dbReference type="EMBL" id="CP058579">
    <property type="protein sequence ID" value="QLG60443.1"/>
    <property type="molecule type" value="Genomic_DNA"/>
</dbReference>
<dbReference type="Pfam" id="PF09341">
    <property type="entry name" value="Pcc1"/>
    <property type="match status" value="1"/>
</dbReference>
<gene>
    <name evidence="2" type="ORF">HUG12_01215</name>
</gene>
<organism evidence="2 3">
    <name type="scientific">Halorarum salinum</name>
    <dbReference type="NCBI Taxonomy" id="2743089"/>
    <lineage>
        <taxon>Archaea</taxon>
        <taxon>Methanobacteriati</taxon>
        <taxon>Methanobacteriota</taxon>
        <taxon>Stenosarchaea group</taxon>
        <taxon>Halobacteria</taxon>
        <taxon>Halobacteriales</taxon>
        <taxon>Haloferacaceae</taxon>
        <taxon>Halorarum</taxon>
    </lineage>
</organism>
<dbReference type="OrthoDB" id="8982at2157"/>
<dbReference type="RefSeq" id="WP_179267029.1">
    <property type="nucleotide sequence ID" value="NZ_CP058579.1"/>
</dbReference>
<evidence type="ECO:0000256" key="1">
    <source>
        <dbReference type="ARBA" id="ARBA00007073"/>
    </source>
</evidence>
<keyword evidence="3" id="KW-1185">Reference proteome</keyword>
<reference evidence="2 3" key="1">
    <citation type="submission" date="2020-06" db="EMBL/GenBank/DDBJ databases">
        <title>NJ-3-1, isolated from saline soil.</title>
        <authorList>
            <person name="Cui H.L."/>
            <person name="Shi X."/>
        </authorList>
    </citation>
    <scope>NUCLEOTIDE SEQUENCE [LARGE SCALE GENOMIC DNA]</scope>
    <source>
        <strain evidence="2 3">NJ-3-1</strain>
    </source>
</reference>